<dbReference type="OrthoDB" id="9807041at2"/>
<dbReference type="CDD" id="cd01821">
    <property type="entry name" value="Rhamnogalacturan_acetylesterase_like"/>
    <property type="match status" value="1"/>
</dbReference>
<dbReference type="InterPro" id="IPR001087">
    <property type="entry name" value="GDSL"/>
</dbReference>
<dbReference type="PANTHER" id="PTHR43695">
    <property type="entry name" value="PUTATIVE (AFU_ORTHOLOGUE AFUA_2G17250)-RELATED"/>
    <property type="match status" value="1"/>
</dbReference>
<proteinExistence type="inferred from homology"/>
<keyword evidence="2" id="KW-0378">Hydrolase</keyword>
<name>W4QFL8_9BACI</name>
<dbReference type="EMBL" id="BAUU01000011">
    <property type="protein sequence ID" value="GAE30418.1"/>
    <property type="molecule type" value="Genomic_DNA"/>
</dbReference>
<dbReference type="Gene3D" id="2.60.120.430">
    <property type="entry name" value="Galactose-binding lectin"/>
    <property type="match status" value="1"/>
</dbReference>
<accession>W4QFL8</accession>
<dbReference type="PANTHER" id="PTHR43695:SF1">
    <property type="entry name" value="RHAMNOGALACTURONAN ACETYLESTERASE"/>
    <property type="match status" value="1"/>
</dbReference>
<dbReference type="STRING" id="1236971.JCM9152_1825"/>
<dbReference type="InterPro" id="IPR008979">
    <property type="entry name" value="Galactose-bd-like_sf"/>
</dbReference>
<keyword evidence="4" id="KW-1185">Reference proteome</keyword>
<dbReference type="InterPro" id="IPR036514">
    <property type="entry name" value="SGNH_hydro_sf"/>
</dbReference>
<sequence>MALLEGFELTCNNNVVFLSPDTLFSPYKGYGFLFNTPISNNEDKHDSYPGNYTLPFAPSLIIQVENGNYQMKITFGSDHYDSCTTIIAGAGQRIHHLIHVAKGQSKTMLAAVPVHSNELRLAFTGTHPAIRSIELSRHHDIRTIFLCGDSTVVNQPSSQYPYTGWGQFLPSFITEHAVISNHARSGRSTKSFIKEKRLEEVEKQLKKNDIMLIQFGHNDEKDNKDGTQPFTSYTANLNTFIHTAKKHGAHPILVTPIHRRKFDQNEKIMNTHDNYLQAMKKVATKQNVSYIDLAMKSQSLFERLGPRTSKSLFMWLEPSEFGFHPERVMDDTHFSELGAFHIARFVAEGLIEIHNGKYTVRQ</sequence>
<evidence type="ECO:0000256" key="2">
    <source>
        <dbReference type="ARBA" id="ARBA00022801"/>
    </source>
</evidence>
<dbReference type="InterPro" id="IPR037459">
    <property type="entry name" value="RhgT-like"/>
</dbReference>
<dbReference type="Gene3D" id="3.40.50.1110">
    <property type="entry name" value="SGNH hydrolase"/>
    <property type="match status" value="1"/>
</dbReference>
<dbReference type="SUPFAM" id="SSF52266">
    <property type="entry name" value="SGNH hydrolase"/>
    <property type="match status" value="1"/>
</dbReference>
<gene>
    <name evidence="3" type="ORF">JCM9152_1825</name>
</gene>
<protein>
    <submittedName>
        <fullName evidence="3">Rhamnogalacturonan acetylesterase</fullName>
    </submittedName>
</protein>
<reference evidence="3" key="1">
    <citation type="journal article" date="2014" name="Genome Announc.">
        <title>Draft Genome Sequences of Three Alkaliphilic Bacillus Strains, Bacillus wakoensis JCM 9140T, Bacillus akibai JCM 9157T, and Bacillus hemicellulosilyticus JCM 9152T.</title>
        <authorList>
            <person name="Yuki M."/>
            <person name="Oshima K."/>
            <person name="Suda W."/>
            <person name="Oshida Y."/>
            <person name="Kitamura K."/>
            <person name="Iida T."/>
            <person name="Hattori M."/>
            <person name="Ohkuma M."/>
        </authorList>
    </citation>
    <scope>NUCLEOTIDE SEQUENCE [LARGE SCALE GENOMIC DNA]</scope>
    <source>
        <strain evidence="3">JCM 9152</strain>
    </source>
</reference>
<comment type="caution">
    <text evidence="3">The sequence shown here is derived from an EMBL/GenBank/DDBJ whole genome shotgun (WGS) entry which is preliminary data.</text>
</comment>
<dbReference type="SUPFAM" id="SSF49785">
    <property type="entry name" value="Galactose-binding domain-like"/>
    <property type="match status" value="1"/>
</dbReference>
<organism evidence="3 4">
    <name type="scientific">Halalkalibacter hemicellulosilyticusJCM 9152</name>
    <dbReference type="NCBI Taxonomy" id="1236971"/>
    <lineage>
        <taxon>Bacteria</taxon>
        <taxon>Bacillati</taxon>
        <taxon>Bacillota</taxon>
        <taxon>Bacilli</taxon>
        <taxon>Bacillales</taxon>
        <taxon>Bacillaceae</taxon>
        <taxon>Halalkalibacter</taxon>
    </lineage>
</organism>
<evidence type="ECO:0000313" key="3">
    <source>
        <dbReference type="EMBL" id="GAE30418.1"/>
    </source>
</evidence>
<dbReference type="AlphaFoldDB" id="W4QFL8"/>
<evidence type="ECO:0000256" key="1">
    <source>
        <dbReference type="ARBA" id="ARBA00008668"/>
    </source>
</evidence>
<evidence type="ECO:0000313" key="4">
    <source>
        <dbReference type="Proteomes" id="UP000018895"/>
    </source>
</evidence>
<dbReference type="RefSeq" id="WP_052015760.1">
    <property type="nucleotide sequence ID" value="NZ_BAUU01000011.1"/>
</dbReference>
<comment type="similarity">
    <text evidence="1">Belongs to the 'GDSL' lipolytic enzyme family.</text>
</comment>
<dbReference type="Pfam" id="PF00657">
    <property type="entry name" value="Lipase_GDSL"/>
    <property type="match status" value="1"/>
</dbReference>
<dbReference type="Proteomes" id="UP000018895">
    <property type="component" value="Unassembled WGS sequence"/>
</dbReference>
<dbReference type="GO" id="GO:0016788">
    <property type="term" value="F:hydrolase activity, acting on ester bonds"/>
    <property type="evidence" value="ECO:0007669"/>
    <property type="project" value="InterPro"/>
</dbReference>